<proteinExistence type="inferred from homology"/>
<dbReference type="Gene3D" id="1.20.5.3310">
    <property type="match status" value="1"/>
</dbReference>
<sequence>MVTLAMASWSPAAVTATPAMAAVGSAAVRGSELCSCRSAGSYSSFLGAEVHASALSPIFQQERASIRRSTIQHRRLRRGSQSLVVRNIFGLGVPELVVIAGVAAVLFGPKKLPEIGKSLGKTVKSFQQAAKEFESEIKNPAAETPGTETSNVEKPPSSTASSSVSDKDSV</sequence>
<evidence type="ECO:0008006" key="13">
    <source>
        <dbReference type="Google" id="ProtNLM"/>
    </source>
</evidence>
<dbReference type="GO" id="GO:0006886">
    <property type="term" value="P:intracellular protein transport"/>
    <property type="evidence" value="ECO:0007669"/>
    <property type="project" value="UniProtKB-ARBA"/>
</dbReference>
<comment type="caution">
    <text evidence="11">The sequence shown here is derived from an EMBL/GenBank/DDBJ whole genome shotgun (WGS) entry which is preliminary data.</text>
</comment>
<gene>
    <name evidence="11" type="ORF">R1flu_021446</name>
</gene>
<dbReference type="NCBIfam" id="NF011430">
    <property type="entry name" value="PRK14861.1"/>
    <property type="match status" value="1"/>
</dbReference>
<keyword evidence="4" id="KW-0653">Protein transport</keyword>
<evidence type="ECO:0000256" key="9">
    <source>
        <dbReference type="SAM" id="MobiDB-lite"/>
    </source>
</evidence>
<comment type="subcellular location">
    <subcellularLocation>
        <location evidence="1">Plastid</location>
        <location evidence="1">Chloroplast thylakoid membrane</location>
        <topology evidence="1">Single-pass membrane protein</topology>
    </subcellularLocation>
</comment>
<feature type="region of interest" description="Disordered" evidence="9">
    <location>
        <begin position="134"/>
        <end position="170"/>
    </location>
</feature>
<dbReference type="PANTHER" id="PTHR33162:SF1">
    <property type="entry name" value="SEC-INDEPENDENT PROTEIN TRANSLOCASE PROTEIN TATA, CHLOROPLASTIC"/>
    <property type="match status" value="1"/>
</dbReference>
<evidence type="ECO:0000256" key="6">
    <source>
        <dbReference type="ARBA" id="ARBA00023010"/>
    </source>
</evidence>
<dbReference type="PANTHER" id="PTHR33162">
    <property type="entry name" value="SEC-INDEPENDENT PROTEIN TRANSLOCASE PROTEIN TATA, CHLOROPLASTIC"/>
    <property type="match status" value="1"/>
</dbReference>
<dbReference type="HAMAP" id="MF_00236">
    <property type="entry name" value="TatA_E"/>
    <property type="match status" value="1"/>
</dbReference>
<dbReference type="AlphaFoldDB" id="A0ABD1ZPC8"/>
<dbReference type="NCBIfam" id="TIGR01411">
    <property type="entry name" value="tatAE"/>
    <property type="match status" value="1"/>
</dbReference>
<keyword evidence="10" id="KW-0732">Signal</keyword>
<evidence type="ECO:0000256" key="8">
    <source>
        <dbReference type="ARBA" id="ARBA00025340"/>
    </source>
</evidence>
<name>A0ABD1ZPC8_9MARC</name>
<keyword evidence="7" id="KW-0472">Membrane</keyword>
<dbReference type="GO" id="GO:0009535">
    <property type="term" value="C:chloroplast thylakoid membrane"/>
    <property type="evidence" value="ECO:0007669"/>
    <property type="project" value="UniProtKB-SubCell"/>
</dbReference>
<dbReference type="InterPro" id="IPR006312">
    <property type="entry name" value="TatA/E"/>
</dbReference>
<dbReference type="Proteomes" id="UP001605036">
    <property type="component" value="Unassembled WGS sequence"/>
</dbReference>
<dbReference type="NCBIfam" id="NF011429">
    <property type="entry name" value="PRK14857.1"/>
    <property type="match status" value="1"/>
</dbReference>
<evidence type="ECO:0000313" key="11">
    <source>
        <dbReference type="EMBL" id="KAL2653318.1"/>
    </source>
</evidence>
<dbReference type="EMBL" id="JBHFFA010000001">
    <property type="protein sequence ID" value="KAL2653318.1"/>
    <property type="molecule type" value="Genomic_DNA"/>
</dbReference>
<feature type="signal peptide" evidence="10">
    <location>
        <begin position="1"/>
        <end position="16"/>
    </location>
</feature>
<reference evidence="11 12" key="1">
    <citation type="submission" date="2024-09" db="EMBL/GenBank/DDBJ databases">
        <title>Chromosome-scale assembly of Riccia fluitans.</title>
        <authorList>
            <person name="Paukszto L."/>
            <person name="Sawicki J."/>
            <person name="Karawczyk K."/>
            <person name="Piernik-Szablinska J."/>
            <person name="Szczecinska M."/>
            <person name="Mazdziarz M."/>
        </authorList>
    </citation>
    <scope>NUCLEOTIDE SEQUENCE [LARGE SCALE GENOMIC DNA]</scope>
    <source>
        <strain evidence="11">Rf_01</strain>
        <tissue evidence="11">Aerial parts of the thallus</tissue>
    </source>
</reference>
<dbReference type="InterPro" id="IPR003369">
    <property type="entry name" value="TatA/B/E"/>
</dbReference>
<evidence type="ECO:0000256" key="5">
    <source>
        <dbReference type="ARBA" id="ARBA00022989"/>
    </source>
</evidence>
<comment type="function">
    <text evidence="8">Part of the twin-arginine translocation (Tat) system that transports large folded proteins containing a characteristic twin-arginine motif in their signal peptide across the thylakoid membrane. Involved in delta pH-dependent protein transport required for chloroplast development, especially thylakoid membrane formation. TATC and TATB mediate precursor recognition, whereas TATA facilitates translocation.</text>
</comment>
<evidence type="ECO:0000256" key="7">
    <source>
        <dbReference type="ARBA" id="ARBA00023136"/>
    </source>
</evidence>
<organism evidence="11 12">
    <name type="scientific">Riccia fluitans</name>
    <dbReference type="NCBI Taxonomy" id="41844"/>
    <lineage>
        <taxon>Eukaryota</taxon>
        <taxon>Viridiplantae</taxon>
        <taxon>Streptophyta</taxon>
        <taxon>Embryophyta</taxon>
        <taxon>Marchantiophyta</taxon>
        <taxon>Marchantiopsida</taxon>
        <taxon>Marchantiidae</taxon>
        <taxon>Marchantiales</taxon>
        <taxon>Ricciaceae</taxon>
        <taxon>Riccia</taxon>
    </lineage>
</organism>
<evidence type="ECO:0000313" key="12">
    <source>
        <dbReference type="Proteomes" id="UP001605036"/>
    </source>
</evidence>
<evidence type="ECO:0000256" key="1">
    <source>
        <dbReference type="ARBA" id="ARBA00004581"/>
    </source>
</evidence>
<evidence type="ECO:0000256" key="3">
    <source>
        <dbReference type="ARBA" id="ARBA00022692"/>
    </source>
</evidence>
<evidence type="ECO:0000256" key="10">
    <source>
        <dbReference type="SAM" id="SignalP"/>
    </source>
</evidence>
<dbReference type="Pfam" id="PF02416">
    <property type="entry name" value="TatA_B_E"/>
    <property type="match status" value="1"/>
</dbReference>
<protein>
    <recommendedName>
        <fullName evidence="13">Sec-independent protein translocase protein TATA, chloroplastic</fullName>
    </recommendedName>
</protein>
<keyword evidence="6" id="KW-0811">Translocation</keyword>
<accession>A0ABD1ZPC8</accession>
<feature type="chain" id="PRO_5044820130" description="Sec-independent protein translocase protein TATA, chloroplastic" evidence="10">
    <location>
        <begin position="17"/>
        <end position="170"/>
    </location>
</feature>
<keyword evidence="2" id="KW-0813">Transport</keyword>
<feature type="compositionally biased region" description="Low complexity" evidence="9">
    <location>
        <begin position="154"/>
        <end position="164"/>
    </location>
</feature>
<keyword evidence="12" id="KW-1185">Reference proteome</keyword>
<keyword evidence="3" id="KW-0812">Transmembrane</keyword>
<keyword evidence="5" id="KW-1133">Transmembrane helix</keyword>
<evidence type="ECO:0000256" key="4">
    <source>
        <dbReference type="ARBA" id="ARBA00022927"/>
    </source>
</evidence>
<evidence type="ECO:0000256" key="2">
    <source>
        <dbReference type="ARBA" id="ARBA00022448"/>
    </source>
</evidence>